<comment type="caution">
    <text evidence="2">The sequence shown here is derived from an EMBL/GenBank/DDBJ whole genome shotgun (WGS) entry which is preliminary data.</text>
</comment>
<dbReference type="Proteomes" id="UP001222325">
    <property type="component" value="Unassembled WGS sequence"/>
</dbReference>
<name>A0AAD6TZ90_9AGAR</name>
<dbReference type="InterPro" id="IPR001214">
    <property type="entry name" value="SET_dom"/>
</dbReference>
<dbReference type="SUPFAM" id="SSF82199">
    <property type="entry name" value="SET domain"/>
    <property type="match status" value="1"/>
</dbReference>
<dbReference type="EMBL" id="JARJCN010000054">
    <property type="protein sequence ID" value="KAJ7080639.1"/>
    <property type="molecule type" value="Genomic_DNA"/>
</dbReference>
<organism evidence="2 3">
    <name type="scientific">Mycena belliarum</name>
    <dbReference type="NCBI Taxonomy" id="1033014"/>
    <lineage>
        <taxon>Eukaryota</taxon>
        <taxon>Fungi</taxon>
        <taxon>Dikarya</taxon>
        <taxon>Basidiomycota</taxon>
        <taxon>Agaricomycotina</taxon>
        <taxon>Agaricomycetes</taxon>
        <taxon>Agaricomycetidae</taxon>
        <taxon>Agaricales</taxon>
        <taxon>Marasmiineae</taxon>
        <taxon>Mycenaceae</taxon>
        <taxon>Mycena</taxon>
    </lineage>
</organism>
<dbReference type="PANTHER" id="PTHR47332:SF4">
    <property type="entry name" value="SET DOMAIN-CONTAINING PROTEIN 5"/>
    <property type="match status" value="1"/>
</dbReference>
<evidence type="ECO:0000259" key="1">
    <source>
        <dbReference type="Pfam" id="PF00856"/>
    </source>
</evidence>
<keyword evidence="3" id="KW-1185">Reference proteome</keyword>
<dbReference type="AlphaFoldDB" id="A0AAD6TZ90"/>
<proteinExistence type="predicted"/>
<gene>
    <name evidence="2" type="ORF">B0H15DRAFT_953504</name>
</gene>
<sequence length="137" mass="15355">MRAISSLSKDDRSFLLSFPNAPGDDPIFGRLKHFTPCVGDNAAGLCPTICRVNHTCYSPKGRPNAAYFWNVTTKEEELRAVADISEGQEIEVSYMEDIINYEDPTTLLRRKFCFECSCKGCTRPAAERLASKQRILA</sequence>
<evidence type="ECO:0000313" key="3">
    <source>
        <dbReference type="Proteomes" id="UP001222325"/>
    </source>
</evidence>
<evidence type="ECO:0000313" key="2">
    <source>
        <dbReference type="EMBL" id="KAJ7080639.1"/>
    </source>
</evidence>
<dbReference type="InterPro" id="IPR046341">
    <property type="entry name" value="SET_dom_sf"/>
</dbReference>
<feature type="domain" description="SET" evidence="1">
    <location>
        <begin position="50"/>
        <end position="94"/>
    </location>
</feature>
<dbReference type="Pfam" id="PF00856">
    <property type="entry name" value="SET"/>
    <property type="match status" value="1"/>
</dbReference>
<dbReference type="Gene3D" id="2.170.270.10">
    <property type="entry name" value="SET domain"/>
    <property type="match status" value="1"/>
</dbReference>
<reference evidence="2" key="1">
    <citation type="submission" date="2023-03" db="EMBL/GenBank/DDBJ databases">
        <title>Massive genome expansion in bonnet fungi (Mycena s.s.) driven by repeated elements and novel gene families across ecological guilds.</title>
        <authorList>
            <consortium name="Lawrence Berkeley National Laboratory"/>
            <person name="Harder C.B."/>
            <person name="Miyauchi S."/>
            <person name="Viragh M."/>
            <person name="Kuo A."/>
            <person name="Thoen E."/>
            <person name="Andreopoulos B."/>
            <person name="Lu D."/>
            <person name="Skrede I."/>
            <person name="Drula E."/>
            <person name="Henrissat B."/>
            <person name="Morin E."/>
            <person name="Kohler A."/>
            <person name="Barry K."/>
            <person name="LaButti K."/>
            <person name="Morin E."/>
            <person name="Salamov A."/>
            <person name="Lipzen A."/>
            <person name="Mereny Z."/>
            <person name="Hegedus B."/>
            <person name="Baldrian P."/>
            <person name="Stursova M."/>
            <person name="Weitz H."/>
            <person name="Taylor A."/>
            <person name="Grigoriev I.V."/>
            <person name="Nagy L.G."/>
            <person name="Martin F."/>
            <person name="Kauserud H."/>
        </authorList>
    </citation>
    <scope>NUCLEOTIDE SEQUENCE</scope>
    <source>
        <strain evidence="2">CBHHK173m</strain>
    </source>
</reference>
<dbReference type="PANTHER" id="PTHR47332">
    <property type="entry name" value="SET DOMAIN-CONTAINING PROTEIN 5"/>
    <property type="match status" value="1"/>
</dbReference>
<accession>A0AAD6TZ90</accession>
<protein>
    <recommendedName>
        <fullName evidence="1">SET domain-containing protein</fullName>
    </recommendedName>
</protein>
<dbReference type="InterPro" id="IPR053185">
    <property type="entry name" value="SET_domain_protein"/>
</dbReference>